<evidence type="ECO:0000256" key="3">
    <source>
        <dbReference type="ARBA" id="ARBA00023163"/>
    </source>
</evidence>
<evidence type="ECO:0000256" key="5">
    <source>
        <dbReference type="SAM" id="MobiDB-lite"/>
    </source>
</evidence>
<feature type="compositionally biased region" description="Basic and acidic residues" evidence="5">
    <location>
        <begin position="815"/>
        <end position="826"/>
    </location>
</feature>
<organism evidence="8 9">
    <name type="scientific">Dendrobium catenatum</name>
    <dbReference type="NCBI Taxonomy" id="906689"/>
    <lineage>
        <taxon>Eukaryota</taxon>
        <taxon>Viridiplantae</taxon>
        <taxon>Streptophyta</taxon>
        <taxon>Embryophyta</taxon>
        <taxon>Tracheophyta</taxon>
        <taxon>Spermatophyta</taxon>
        <taxon>Magnoliopsida</taxon>
        <taxon>Liliopsida</taxon>
        <taxon>Asparagales</taxon>
        <taxon>Orchidaceae</taxon>
        <taxon>Epidendroideae</taxon>
        <taxon>Malaxideae</taxon>
        <taxon>Dendrobiinae</taxon>
        <taxon>Dendrobium</taxon>
    </lineage>
</organism>
<feature type="compositionally biased region" description="Pro residues" evidence="5">
    <location>
        <begin position="1"/>
        <end position="13"/>
    </location>
</feature>
<dbReference type="PANTHER" id="PTHR46621:SF1">
    <property type="entry name" value="SNRNA-ACTIVATING PROTEIN COMPLEX SUBUNIT 4"/>
    <property type="match status" value="1"/>
</dbReference>
<evidence type="ECO:0000313" key="8">
    <source>
        <dbReference type="EMBL" id="PKU71594.1"/>
    </source>
</evidence>
<evidence type="ECO:0000313" key="9">
    <source>
        <dbReference type="Proteomes" id="UP000233837"/>
    </source>
</evidence>
<dbReference type="AlphaFoldDB" id="A0A2I0W7F5"/>
<feature type="region of interest" description="Disordered" evidence="5">
    <location>
        <begin position="1"/>
        <end position="36"/>
    </location>
</feature>
<evidence type="ECO:0000259" key="6">
    <source>
        <dbReference type="PROSITE" id="PS50090"/>
    </source>
</evidence>
<reference evidence="8 9" key="2">
    <citation type="journal article" date="2017" name="Nature">
        <title>The Apostasia genome and the evolution of orchids.</title>
        <authorList>
            <person name="Zhang G.Q."/>
            <person name="Liu K.W."/>
            <person name="Li Z."/>
            <person name="Lohaus R."/>
            <person name="Hsiao Y.Y."/>
            <person name="Niu S.C."/>
            <person name="Wang J.Y."/>
            <person name="Lin Y.C."/>
            <person name="Xu Q."/>
            <person name="Chen L.J."/>
            <person name="Yoshida K."/>
            <person name="Fujiwara S."/>
            <person name="Wang Z.W."/>
            <person name="Zhang Y.Q."/>
            <person name="Mitsuda N."/>
            <person name="Wang M."/>
            <person name="Liu G.H."/>
            <person name="Pecoraro L."/>
            <person name="Huang H.X."/>
            <person name="Xiao X.J."/>
            <person name="Lin M."/>
            <person name="Wu X.Y."/>
            <person name="Wu W.L."/>
            <person name="Chen Y.Y."/>
            <person name="Chang S.B."/>
            <person name="Sakamoto S."/>
            <person name="Ohme-Takagi M."/>
            <person name="Yagi M."/>
            <person name="Zeng S.J."/>
            <person name="Shen C.Y."/>
            <person name="Yeh C.M."/>
            <person name="Luo Y.B."/>
            <person name="Tsai W.C."/>
            <person name="Van de Peer Y."/>
            <person name="Liu Z.J."/>
        </authorList>
    </citation>
    <scope>NUCLEOTIDE SEQUENCE [LARGE SCALE GENOMIC DNA]</scope>
    <source>
        <tissue evidence="8">The whole plant</tissue>
    </source>
</reference>
<dbReference type="InterPro" id="IPR017930">
    <property type="entry name" value="Myb_dom"/>
</dbReference>
<dbReference type="PROSITE" id="PS50090">
    <property type="entry name" value="MYB_LIKE"/>
    <property type="match status" value="5"/>
</dbReference>
<feature type="domain" description="Myb-like" evidence="6">
    <location>
        <begin position="623"/>
        <end position="673"/>
    </location>
</feature>
<feature type="domain" description="Myb-like" evidence="6">
    <location>
        <begin position="465"/>
        <end position="517"/>
    </location>
</feature>
<keyword evidence="2" id="KW-0238">DNA-binding</keyword>
<dbReference type="InterPro" id="IPR051575">
    <property type="entry name" value="Myb-like_DNA-bd"/>
</dbReference>
<proteinExistence type="predicted"/>
<evidence type="ECO:0000256" key="4">
    <source>
        <dbReference type="ARBA" id="ARBA00023242"/>
    </source>
</evidence>
<evidence type="ECO:0000256" key="1">
    <source>
        <dbReference type="ARBA" id="ARBA00023015"/>
    </source>
</evidence>
<feature type="compositionally biased region" description="Basic residues" evidence="5">
    <location>
        <begin position="797"/>
        <end position="814"/>
    </location>
</feature>
<feature type="compositionally biased region" description="Polar residues" evidence="5">
    <location>
        <begin position="737"/>
        <end position="748"/>
    </location>
</feature>
<dbReference type="Proteomes" id="UP000233837">
    <property type="component" value="Unassembled WGS sequence"/>
</dbReference>
<dbReference type="GO" id="GO:0019185">
    <property type="term" value="C:snRNA-activating protein complex"/>
    <property type="evidence" value="ECO:0007669"/>
    <property type="project" value="TreeGrafter"/>
</dbReference>
<feature type="domain" description="Myb-like" evidence="6">
    <location>
        <begin position="571"/>
        <end position="622"/>
    </location>
</feature>
<dbReference type="Gene3D" id="1.10.10.60">
    <property type="entry name" value="Homeodomain-like"/>
    <property type="match status" value="5"/>
</dbReference>
<feature type="compositionally biased region" description="Basic residues" evidence="5">
    <location>
        <begin position="918"/>
        <end position="936"/>
    </location>
</feature>
<dbReference type="PROSITE" id="PS51294">
    <property type="entry name" value="HTH_MYB"/>
    <property type="match status" value="3"/>
</dbReference>
<feature type="region of interest" description="Disordered" evidence="5">
    <location>
        <begin position="721"/>
        <end position="766"/>
    </location>
</feature>
<dbReference type="GO" id="GO:0042795">
    <property type="term" value="P:snRNA transcription by RNA polymerase II"/>
    <property type="evidence" value="ECO:0007669"/>
    <property type="project" value="TreeGrafter"/>
</dbReference>
<feature type="domain" description="HTH myb-type" evidence="7">
    <location>
        <begin position="518"/>
        <end position="573"/>
    </location>
</feature>
<keyword evidence="9" id="KW-1185">Reference proteome</keyword>
<feature type="domain" description="Myb-like" evidence="6">
    <location>
        <begin position="368"/>
        <end position="464"/>
    </location>
</feature>
<dbReference type="SUPFAM" id="SSF46689">
    <property type="entry name" value="Homeodomain-like"/>
    <property type="match status" value="3"/>
</dbReference>
<dbReference type="InterPro" id="IPR001005">
    <property type="entry name" value="SANT/Myb"/>
</dbReference>
<dbReference type="PANTHER" id="PTHR46621">
    <property type="entry name" value="SNRNA-ACTIVATING PROTEIN COMPLEX SUBUNIT 4"/>
    <property type="match status" value="1"/>
</dbReference>
<dbReference type="EMBL" id="KZ502877">
    <property type="protein sequence ID" value="PKU71594.1"/>
    <property type="molecule type" value="Genomic_DNA"/>
</dbReference>
<name>A0A2I0W7F5_9ASPA</name>
<feature type="region of interest" description="Disordered" evidence="5">
    <location>
        <begin position="789"/>
        <end position="936"/>
    </location>
</feature>
<dbReference type="InterPro" id="IPR009057">
    <property type="entry name" value="Homeodomain-like_sf"/>
</dbReference>
<dbReference type="CDD" id="cd00167">
    <property type="entry name" value="SANT"/>
    <property type="match status" value="3"/>
</dbReference>
<evidence type="ECO:0000259" key="7">
    <source>
        <dbReference type="PROSITE" id="PS51294"/>
    </source>
</evidence>
<dbReference type="GO" id="GO:0001006">
    <property type="term" value="F:RNA polymerase III type 3 promoter sequence-specific DNA binding"/>
    <property type="evidence" value="ECO:0007669"/>
    <property type="project" value="TreeGrafter"/>
</dbReference>
<reference evidence="8 9" key="1">
    <citation type="journal article" date="2016" name="Sci. Rep.">
        <title>The Dendrobium catenatum Lindl. genome sequence provides insights into polysaccharide synthase, floral development and adaptive evolution.</title>
        <authorList>
            <person name="Zhang G.Q."/>
            <person name="Xu Q."/>
            <person name="Bian C."/>
            <person name="Tsai W.C."/>
            <person name="Yeh C.M."/>
            <person name="Liu K.W."/>
            <person name="Yoshida K."/>
            <person name="Zhang L.S."/>
            <person name="Chang S.B."/>
            <person name="Chen F."/>
            <person name="Shi Y."/>
            <person name="Su Y.Y."/>
            <person name="Zhang Y.Q."/>
            <person name="Chen L.J."/>
            <person name="Yin Y."/>
            <person name="Lin M."/>
            <person name="Huang H."/>
            <person name="Deng H."/>
            <person name="Wang Z.W."/>
            <person name="Zhu S.L."/>
            <person name="Zhao X."/>
            <person name="Deng C."/>
            <person name="Niu S.C."/>
            <person name="Huang J."/>
            <person name="Wang M."/>
            <person name="Liu G.H."/>
            <person name="Yang H.J."/>
            <person name="Xiao X.J."/>
            <person name="Hsiao Y.Y."/>
            <person name="Wu W.L."/>
            <person name="Chen Y.Y."/>
            <person name="Mitsuda N."/>
            <person name="Ohme-Takagi M."/>
            <person name="Luo Y.B."/>
            <person name="Van de Peer Y."/>
            <person name="Liu Z.J."/>
        </authorList>
    </citation>
    <scope>NUCLEOTIDE SEQUENCE [LARGE SCALE GENOMIC DNA]</scope>
    <source>
        <tissue evidence="8">The whole plant</tissue>
    </source>
</reference>
<feature type="domain" description="HTH myb-type" evidence="7">
    <location>
        <begin position="577"/>
        <end position="622"/>
    </location>
</feature>
<feature type="compositionally biased region" description="Basic residues" evidence="5">
    <location>
        <begin position="858"/>
        <end position="871"/>
    </location>
</feature>
<accession>A0A2I0W7F5</accession>
<keyword evidence="4" id="KW-0539">Nucleus</keyword>
<feature type="domain" description="HTH myb-type" evidence="7">
    <location>
        <begin position="623"/>
        <end position="677"/>
    </location>
</feature>
<keyword evidence="3" id="KW-0804">Transcription</keyword>
<dbReference type="Pfam" id="PF00249">
    <property type="entry name" value="Myb_DNA-binding"/>
    <property type="match status" value="3"/>
</dbReference>
<gene>
    <name evidence="8" type="primary">MYB3R-1</name>
    <name evidence="8" type="ORF">MA16_Dca004436</name>
</gene>
<keyword evidence="1" id="KW-0805">Transcription regulation</keyword>
<dbReference type="GO" id="GO:0000978">
    <property type="term" value="F:RNA polymerase II cis-regulatory region sequence-specific DNA binding"/>
    <property type="evidence" value="ECO:0007669"/>
    <property type="project" value="TreeGrafter"/>
</dbReference>
<evidence type="ECO:0000256" key="2">
    <source>
        <dbReference type="ARBA" id="ARBA00023125"/>
    </source>
</evidence>
<dbReference type="GO" id="GO:0042796">
    <property type="term" value="P:snRNA transcription by RNA polymerase III"/>
    <property type="evidence" value="ECO:0007669"/>
    <property type="project" value="TreeGrafter"/>
</dbReference>
<feature type="domain" description="Myb-like" evidence="6">
    <location>
        <begin position="518"/>
        <end position="569"/>
    </location>
</feature>
<dbReference type="SMART" id="SM00717">
    <property type="entry name" value="SANT"/>
    <property type="match status" value="5"/>
</dbReference>
<protein>
    <submittedName>
        <fullName evidence="8">Myb-related protein 3R-1</fullName>
    </submittedName>
</protein>
<sequence length="981" mass="111893">MSSSSWPPPPPSPGCFSPICGQHDDAADSSFDEGEDEDNLRRFMQTFGSKQDDFCYAGNGDESDSCSDGEGSAGDDIAYLRRLQEQFLPPAVALGSPGTPPILKPLRAFPPLDTDDDEDFETLRAIQRRFAHYGGVTEATNADFSPETSGTFSADTSEQDPHNISLTAAMNEEHQEQSNTGLIQPGADAISVFPKFVKSFTDTPKTLLDNVPEPPYTSLRKRVMNEEHPEEIRSNFNQEDGLYSLSVRQFMSSRFPKSVQNFVHALKKNRSCQRFIREKMMEIEAKIEVNRKLKERIKCLMDFHTACKRKVGRSLCQKRDPRIRLISFRQQKSSSTVKENSKKSSALYFAPAENAQMSNYKMVMGRFPVSLRKRQWSNAEKDKLFDGVKQQCQEMLFLNSMNIGSDFDGLNDSIITSTFDCARHLLTPEILRSFIRLVNWDRLASMYLPRRSGSSCESRWLNHEDPMINCNPWTSLEDKKLLFTVQDRGLYNWIDMASTLGTNRTPFQCLARYQRSLNPHILNREWTREEDSKLCTAVETFGDNSWQIVASHLDGRTSNQCSVRWRNTLLPERKRVGRWSVDEDKRLKVSVILFGAKNWKKIAQFIPGRTQSQCRERWLNCLDPSLNLERWTEEEDAKFLAAIAEHGHRWSKVAACIPGRTDNQCRRRWKVLLPHEVPMLKAAQQLKRTVLISNFVGREGERPAIGPNDFTPVVCLPAPDTENNVGVVKKRSRERSNPGSNKNASRNNNLRKARNKFRSSTEEKSADNSIIISMEDAFANLSVVSVETSDFTATGFPKRKRERSFRNKQSRKSRDKSERDGEENSKADGLVNSAKSAHFYLPPVPALPSTADENENIKRKRKRTSRNKQSQKSRDKSERDDEENSKADGLVNSAKSAHFYLPPVPALPSTADENENIKRKRKRTSRISQPKRLKSHKRKRIDDIFASSELSEDALMELPLVHVIKLISRKSRAMHETSKKT</sequence>